<gene>
    <name evidence="3" type="ORF">SAMN04488526_2022</name>
</gene>
<evidence type="ECO:0000256" key="2">
    <source>
        <dbReference type="SAM" id="SignalP"/>
    </source>
</evidence>
<organism evidence="3 4">
    <name type="scientific">Jannaschia helgolandensis</name>
    <dbReference type="NCBI Taxonomy" id="188906"/>
    <lineage>
        <taxon>Bacteria</taxon>
        <taxon>Pseudomonadati</taxon>
        <taxon>Pseudomonadota</taxon>
        <taxon>Alphaproteobacteria</taxon>
        <taxon>Rhodobacterales</taxon>
        <taxon>Roseobacteraceae</taxon>
        <taxon>Jannaschia</taxon>
    </lineage>
</organism>
<name>A0A1H7MQC6_9RHOB</name>
<keyword evidence="2" id="KW-0732">Signal</keyword>
<evidence type="ECO:0000313" key="3">
    <source>
        <dbReference type="EMBL" id="SEL13394.1"/>
    </source>
</evidence>
<proteinExistence type="predicted"/>
<dbReference type="AlphaFoldDB" id="A0A1H7MQC6"/>
<reference evidence="3 4" key="1">
    <citation type="submission" date="2016-10" db="EMBL/GenBank/DDBJ databases">
        <authorList>
            <person name="de Groot N.N."/>
        </authorList>
    </citation>
    <scope>NUCLEOTIDE SEQUENCE [LARGE SCALE GENOMIC DNA]</scope>
    <source>
        <strain evidence="3 4">DSM 14858</strain>
    </source>
</reference>
<feature type="chain" id="PRO_5011508416" description="Nickel/cobalt transporter regulator" evidence="2">
    <location>
        <begin position="22"/>
        <end position="131"/>
    </location>
</feature>
<accession>A0A1H7MQC6</accession>
<feature type="signal peptide" evidence="2">
    <location>
        <begin position="1"/>
        <end position="21"/>
    </location>
</feature>
<dbReference type="RefSeq" id="WP_245737564.1">
    <property type="nucleotide sequence ID" value="NZ_FNZQ01000003.1"/>
</dbReference>
<sequence>MKKFLILTTVLGLAATAPAFANGKGNGNGNGDHRAERVANPSNGRCPPGLAKKDPPCIPPGQARKMDRDDDDRGHYRVGDRLDRDYVIIDRRDYGLPRLNDGEAYVRAGDRILRLDRDQRLVLDILDVVLN</sequence>
<dbReference type="EMBL" id="FNZQ01000003">
    <property type="protein sequence ID" value="SEL13394.1"/>
    <property type="molecule type" value="Genomic_DNA"/>
</dbReference>
<keyword evidence="4" id="KW-1185">Reference proteome</keyword>
<feature type="region of interest" description="Disordered" evidence="1">
    <location>
        <begin position="19"/>
        <end position="77"/>
    </location>
</feature>
<evidence type="ECO:0000313" key="4">
    <source>
        <dbReference type="Proteomes" id="UP000199283"/>
    </source>
</evidence>
<feature type="compositionally biased region" description="Basic and acidic residues" evidence="1">
    <location>
        <begin position="64"/>
        <end position="77"/>
    </location>
</feature>
<evidence type="ECO:0008006" key="5">
    <source>
        <dbReference type="Google" id="ProtNLM"/>
    </source>
</evidence>
<dbReference type="Proteomes" id="UP000199283">
    <property type="component" value="Unassembled WGS sequence"/>
</dbReference>
<protein>
    <recommendedName>
        <fullName evidence="5">Nickel/cobalt transporter regulator</fullName>
    </recommendedName>
</protein>
<dbReference type="Gene3D" id="3.10.450.160">
    <property type="entry name" value="inner membrane protein cigr"/>
    <property type="match status" value="1"/>
</dbReference>
<evidence type="ECO:0000256" key="1">
    <source>
        <dbReference type="SAM" id="MobiDB-lite"/>
    </source>
</evidence>